<feature type="region of interest" description="Disordered" evidence="1">
    <location>
        <begin position="1"/>
        <end position="23"/>
    </location>
</feature>
<comment type="caution">
    <text evidence="2">The sequence shown here is derived from an EMBL/GenBank/DDBJ whole genome shotgun (WGS) entry which is preliminary data.</text>
</comment>
<protein>
    <submittedName>
        <fullName evidence="2">Uncharacterized protein</fullName>
    </submittedName>
</protein>
<feature type="region of interest" description="Disordered" evidence="1">
    <location>
        <begin position="41"/>
        <end position="65"/>
    </location>
</feature>
<dbReference type="RefSeq" id="WP_152264577.1">
    <property type="nucleotide sequence ID" value="NZ_VOKX01000070.1"/>
</dbReference>
<gene>
    <name evidence="2" type="ORF">FRZ00_21200</name>
</gene>
<sequence length="105" mass="11758">MSAANDTSTQNEDAQAKQEKNTTRESILVCWGRTWEGLDTRQSKSRDGIESVADGQAQVRDRYSTKHSTLNISRVHRHSTGFRLVEPGELKYGVRTVASHETAQP</sequence>
<dbReference type="Proteomes" id="UP000327000">
    <property type="component" value="Unassembled WGS sequence"/>
</dbReference>
<dbReference type="EMBL" id="VOKX01000070">
    <property type="protein sequence ID" value="KAB7839464.1"/>
    <property type="molecule type" value="Genomic_DNA"/>
</dbReference>
<name>A0A5N5W3W9_STRMB</name>
<dbReference type="AlphaFoldDB" id="A0A5N5W3W9"/>
<proteinExistence type="predicted"/>
<dbReference type="OrthoDB" id="4228796at2"/>
<reference evidence="2 3" key="1">
    <citation type="journal article" date="2019" name="Microb. Cell Fact.">
        <title>Exploring novel herbicidin analogues by transcriptional regulator overexpression and MS/MS molecular networking.</title>
        <authorList>
            <person name="Shi Y."/>
            <person name="Gu R."/>
            <person name="Li Y."/>
            <person name="Wang X."/>
            <person name="Ren W."/>
            <person name="Li X."/>
            <person name="Wang L."/>
            <person name="Xie Y."/>
            <person name="Hong B."/>
        </authorList>
    </citation>
    <scope>NUCLEOTIDE SEQUENCE [LARGE SCALE GENOMIC DNA]</scope>
    <source>
        <strain evidence="2 3">US-43</strain>
    </source>
</reference>
<keyword evidence="3" id="KW-1185">Reference proteome</keyword>
<evidence type="ECO:0000256" key="1">
    <source>
        <dbReference type="SAM" id="MobiDB-lite"/>
    </source>
</evidence>
<feature type="compositionally biased region" description="Basic and acidic residues" evidence="1">
    <location>
        <begin position="14"/>
        <end position="23"/>
    </location>
</feature>
<organism evidence="2 3">
    <name type="scientific">Streptomyces mobaraensis</name>
    <name type="common">Streptoverticillium mobaraense</name>
    <dbReference type="NCBI Taxonomy" id="35621"/>
    <lineage>
        <taxon>Bacteria</taxon>
        <taxon>Bacillati</taxon>
        <taxon>Actinomycetota</taxon>
        <taxon>Actinomycetes</taxon>
        <taxon>Kitasatosporales</taxon>
        <taxon>Streptomycetaceae</taxon>
        <taxon>Streptomyces</taxon>
    </lineage>
</organism>
<accession>A0A5N5W3W9</accession>
<evidence type="ECO:0000313" key="3">
    <source>
        <dbReference type="Proteomes" id="UP000327000"/>
    </source>
</evidence>
<evidence type="ECO:0000313" key="2">
    <source>
        <dbReference type="EMBL" id="KAB7839464.1"/>
    </source>
</evidence>
<feature type="compositionally biased region" description="Polar residues" evidence="1">
    <location>
        <begin position="1"/>
        <end position="13"/>
    </location>
</feature>